<dbReference type="InterPro" id="IPR013320">
    <property type="entry name" value="ConA-like_dom_sf"/>
</dbReference>
<sequence length="284" mass="31000">MPVPQKQQRRRPVTRLPRSAGMLAAGGLILGALAGAGLSATLRDAPPAGRGLVFSDEFDGPKGPPDLDKWNLVDGHLGYNDELEYYRPENAALDGRGSLVITAEAEDAHLFDCGPHRCAATSARLTTEGRFTFTYGRIEARIRVPGGQGLWPAFWARRDPPDAGRGEIDVMEILGRDPGAVHSSLHGDRDLRVTDTYRLPDGQDFTGGFHVFAADWRPGSICFSVDGLTHACRKKAATPGWEFDRPYFLLLNLAVGGDWAGGPDETTVFPQRMLVDYVRVFRLG</sequence>
<dbReference type="Gene3D" id="2.60.120.200">
    <property type="match status" value="1"/>
</dbReference>
<evidence type="ECO:0000259" key="2">
    <source>
        <dbReference type="PROSITE" id="PS51762"/>
    </source>
</evidence>
<dbReference type="PANTHER" id="PTHR10963:SF55">
    <property type="entry name" value="GLYCOSIDE HYDROLASE FAMILY 16 PROTEIN"/>
    <property type="match status" value="1"/>
</dbReference>
<protein>
    <submittedName>
        <fullName evidence="3">Glycoside hydrolase family 16 protein</fullName>
    </submittedName>
</protein>
<organism evidence="3 4">
    <name type="scientific">Actinocorallia libanotica</name>
    <dbReference type="NCBI Taxonomy" id="46162"/>
    <lineage>
        <taxon>Bacteria</taxon>
        <taxon>Bacillati</taxon>
        <taxon>Actinomycetota</taxon>
        <taxon>Actinomycetes</taxon>
        <taxon>Streptosporangiales</taxon>
        <taxon>Thermomonosporaceae</taxon>
        <taxon>Actinocorallia</taxon>
    </lineage>
</organism>
<evidence type="ECO:0000313" key="3">
    <source>
        <dbReference type="EMBL" id="GAA0964288.1"/>
    </source>
</evidence>
<dbReference type="PANTHER" id="PTHR10963">
    <property type="entry name" value="GLYCOSYL HYDROLASE-RELATED"/>
    <property type="match status" value="1"/>
</dbReference>
<proteinExistence type="inferred from homology"/>
<comment type="similarity">
    <text evidence="1">Belongs to the glycosyl hydrolase 16 family.</text>
</comment>
<keyword evidence="4" id="KW-1185">Reference proteome</keyword>
<dbReference type="Proteomes" id="UP001500665">
    <property type="component" value="Unassembled WGS sequence"/>
</dbReference>
<dbReference type="EMBL" id="BAAAHH010000033">
    <property type="protein sequence ID" value="GAA0964288.1"/>
    <property type="molecule type" value="Genomic_DNA"/>
</dbReference>
<dbReference type="Pfam" id="PF00722">
    <property type="entry name" value="Glyco_hydro_16"/>
    <property type="match status" value="1"/>
</dbReference>
<gene>
    <name evidence="3" type="ORF">GCM10009550_61820</name>
</gene>
<feature type="domain" description="GH16" evidence="2">
    <location>
        <begin position="1"/>
        <end position="284"/>
    </location>
</feature>
<name>A0ABN1RVB6_9ACTN</name>
<evidence type="ECO:0000313" key="4">
    <source>
        <dbReference type="Proteomes" id="UP001500665"/>
    </source>
</evidence>
<keyword evidence="3" id="KW-0378">Hydrolase</keyword>
<evidence type="ECO:0000256" key="1">
    <source>
        <dbReference type="ARBA" id="ARBA00006865"/>
    </source>
</evidence>
<dbReference type="CDD" id="cd08023">
    <property type="entry name" value="GH16_laminarinase_like"/>
    <property type="match status" value="1"/>
</dbReference>
<dbReference type="PROSITE" id="PS51762">
    <property type="entry name" value="GH16_2"/>
    <property type="match status" value="1"/>
</dbReference>
<accession>A0ABN1RVB6</accession>
<dbReference type="InterPro" id="IPR000757">
    <property type="entry name" value="Beta-glucanase-like"/>
</dbReference>
<dbReference type="SUPFAM" id="SSF49899">
    <property type="entry name" value="Concanavalin A-like lectins/glucanases"/>
    <property type="match status" value="1"/>
</dbReference>
<comment type="caution">
    <text evidence="3">The sequence shown here is derived from an EMBL/GenBank/DDBJ whole genome shotgun (WGS) entry which is preliminary data.</text>
</comment>
<dbReference type="InterPro" id="IPR050546">
    <property type="entry name" value="Glycosyl_Hydrlase_16"/>
</dbReference>
<dbReference type="GO" id="GO:0016787">
    <property type="term" value="F:hydrolase activity"/>
    <property type="evidence" value="ECO:0007669"/>
    <property type="project" value="UniProtKB-KW"/>
</dbReference>
<dbReference type="RefSeq" id="WP_344244744.1">
    <property type="nucleotide sequence ID" value="NZ_BAAAHH010000033.1"/>
</dbReference>
<reference evidence="3 4" key="1">
    <citation type="journal article" date="2019" name="Int. J. Syst. Evol. Microbiol.">
        <title>The Global Catalogue of Microorganisms (GCM) 10K type strain sequencing project: providing services to taxonomists for standard genome sequencing and annotation.</title>
        <authorList>
            <consortium name="The Broad Institute Genomics Platform"/>
            <consortium name="The Broad Institute Genome Sequencing Center for Infectious Disease"/>
            <person name="Wu L."/>
            <person name="Ma J."/>
        </authorList>
    </citation>
    <scope>NUCLEOTIDE SEQUENCE [LARGE SCALE GENOMIC DNA]</scope>
    <source>
        <strain evidence="3 4">JCM 10696</strain>
    </source>
</reference>